<feature type="transmembrane region" description="Helical" evidence="1">
    <location>
        <begin position="49"/>
        <end position="71"/>
    </location>
</feature>
<dbReference type="EMBL" id="CP045929">
    <property type="protein sequence ID" value="QGK71838.1"/>
    <property type="molecule type" value="Genomic_DNA"/>
</dbReference>
<feature type="transmembrane region" description="Helical" evidence="1">
    <location>
        <begin position="6"/>
        <end position="28"/>
    </location>
</feature>
<evidence type="ECO:0000313" key="2">
    <source>
        <dbReference type="EMBL" id="QGK71838.1"/>
    </source>
</evidence>
<organism evidence="2 3">
    <name type="scientific">Allosaccharopolyspora coralli</name>
    <dbReference type="NCBI Taxonomy" id="2665642"/>
    <lineage>
        <taxon>Bacteria</taxon>
        <taxon>Bacillati</taxon>
        <taxon>Actinomycetota</taxon>
        <taxon>Actinomycetes</taxon>
        <taxon>Pseudonocardiales</taxon>
        <taxon>Pseudonocardiaceae</taxon>
        <taxon>Allosaccharopolyspora</taxon>
    </lineage>
</organism>
<keyword evidence="3" id="KW-1185">Reference proteome</keyword>
<accession>A0A5Q3QBA0</accession>
<reference evidence="3" key="1">
    <citation type="submission" date="2019-11" db="EMBL/GenBank/DDBJ databases">
        <title>The complete genome sequence of Saccharopolyspora sp. E2A.</title>
        <authorList>
            <person name="Zhang G."/>
        </authorList>
    </citation>
    <scope>NUCLEOTIDE SEQUENCE [LARGE SCALE GENOMIC DNA]</scope>
    <source>
        <strain evidence="3">E2A</strain>
    </source>
</reference>
<gene>
    <name evidence="2" type="ORF">GIY23_22095</name>
</gene>
<dbReference type="AlphaFoldDB" id="A0A5Q3QBA0"/>
<name>A0A5Q3QBA0_9PSEU</name>
<dbReference type="Proteomes" id="UP000371041">
    <property type="component" value="Chromosome"/>
</dbReference>
<sequence>MAMEPGMGSYITFLIVGVALVFIDGRLIQRSGRTYLEEVYPDKDVADSVNRLVTVLFHFSVLGILALISTIDLTRDTALETVVARTGVMLLILAVAHGVTIWVLVRIRNRQRQQRMQEELVARNEARMNGHEETDDIVERGT</sequence>
<keyword evidence="1" id="KW-0812">Transmembrane</keyword>
<evidence type="ECO:0000313" key="3">
    <source>
        <dbReference type="Proteomes" id="UP000371041"/>
    </source>
</evidence>
<keyword evidence="1" id="KW-0472">Membrane</keyword>
<keyword evidence="1" id="KW-1133">Transmembrane helix</keyword>
<dbReference type="RefSeq" id="WP_154078406.1">
    <property type="nucleotide sequence ID" value="NZ_CP045929.1"/>
</dbReference>
<protein>
    <submittedName>
        <fullName evidence="2">Uncharacterized protein</fullName>
    </submittedName>
</protein>
<feature type="transmembrane region" description="Helical" evidence="1">
    <location>
        <begin position="83"/>
        <end position="105"/>
    </location>
</feature>
<dbReference type="KEGG" id="sace:GIY23_22095"/>
<proteinExistence type="predicted"/>
<evidence type="ECO:0000256" key="1">
    <source>
        <dbReference type="SAM" id="Phobius"/>
    </source>
</evidence>